<accession>A0A4Y2J875</accession>
<dbReference type="Proteomes" id="UP000499080">
    <property type="component" value="Unassembled WGS sequence"/>
</dbReference>
<proteinExistence type="predicted"/>
<protein>
    <submittedName>
        <fullName evidence="1">Uncharacterized protein</fullName>
    </submittedName>
</protein>
<dbReference type="EMBL" id="BGPR01003288">
    <property type="protein sequence ID" value="GBM86124.1"/>
    <property type="molecule type" value="Genomic_DNA"/>
</dbReference>
<name>A0A4Y2J875_ARAVE</name>
<reference evidence="1 2" key="1">
    <citation type="journal article" date="2019" name="Sci. Rep.">
        <title>Orb-weaving spider Araneus ventricosus genome elucidates the spidroin gene catalogue.</title>
        <authorList>
            <person name="Kono N."/>
            <person name="Nakamura H."/>
            <person name="Ohtoshi R."/>
            <person name="Moran D.A.P."/>
            <person name="Shinohara A."/>
            <person name="Yoshida Y."/>
            <person name="Fujiwara M."/>
            <person name="Mori M."/>
            <person name="Tomita M."/>
            <person name="Arakawa K."/>
        </authorList>
    </citation>
    <scope>NUCLEOTIDE SEQUENCE [LARGE SCALE GENOMIC DNA]</scope>
</reference>
<sequence length="133" mass="14969">MGDFQLGRLIQIPRKRRSEKSGTLNPSEVVHAKVNKSLLIHNSAAAAAAASFDADKCFWDAGEDREDAEESALICNQMPRKFLTAQEALNYLWTLDDSDLDDIDNELDFVARKSPIELFELICLKLIELTVEE</sequence>
<evidence type="ECO:0000313" key="2">
    <source>
        <dbReference type="Proteomes" id="UP000499080"/>
    </source>
</evidence>
<organism evidence="1 2">
    <name type="scientific">Araneus ventricosus</name>
    <name type="common">Orbweaver spider</name>
    <name type="synonym">Epeira ventricosa</name>
    <dbReference type="NCBI Taxonomy" id="182803"/>
    <lineage>
        <taxon>Eukaryota</taxon>
        <taxon>Metazoa</taxon>
        <taxon>Ecdysozoa</taxon>
        <taxon>Arthropoda</taxon>
        <taxon>Chelicerata</taxon>
        <taxon>Arachnida</taxon>
        <taxon>Araneae</taxon>
        <taxon>Araneomorphae</taxon>
        <taxon>Entelegynae</taxon>
        <taxon>Araneoidea</taxon>
        <taxon>Araneidae</taxon>
        <taxon>Araneus</taxon>
    </lineage>
</organism>
<keyword evidence="2" id="KW-1185">Reference proteome</keyword>
<evidence type="ECO:0000313" key="1">
    <source>
        <dbReference type="EMBL" id="GBM86124.1"/>
    </source>
</evidence>
<gene>
    <name evidence="1" type="ORF">AVEN_43097_1</name>
</gene>
<dbReference type="AlphaFoldDB" id="A0A4Y2J875"/>
<comment type="caution">
    <text evidence="1">The sequence shown here is derived from an EMBL/GenBank/DDBJ whole genome shotgun (WGS) entry which is preliminary data.</text>
</comment>